<dbReference type="GO" id="GO:0006412">
    <property type="term" value="P:translation"/>
    <property type="evidence" value="ECO:0007669"/>
    <property type="project" value="InterPro"/>
</dbReference>
<dbReference type="InterPro" id="IPR005324">
    <property type="entry name" value="Ribosomal_uS5_C"/>
</dbReference>
<dbReference type="GO" id="GO:0005737">
    <property type="term" value="C:cytoplasm"/>
    <property type="evidence" value="ECO:0007669"/>
    <property type="project" value="UniProtKB-ARBA"/>
</dbReference>
<evidence type="ECO:0000256" key="6">
    <source>
        <dbReference type="PROSITE-ProRule" id="PRU00268"/>
    </source>
</evidence>
<evidence type="ECO:0000256" key="1">
    <source>
        <dbReference type="ARBA" id="ARBA00008945"/>
    </source>
</evidence>
<reference evidence="10 11" key="1">
    <citation type="submission" date="2017-09" db="EMBL/GenBank/DDBJ databases">
        <title>Depth-based differentiation of microbial function through sediment-hosted aquifers and enrichment of novel symbionts in the deep terrestrial subsurface.</title>
        <authorList>
            <person name="Probst A.J."/>
            <person name="Ladd B."/>
            <person name="Jarett J.K."/>
            <person name="Geller-Mcgrath D.E."/>
            <person name="Sieber C.M."/>
            <person name="Emerson J.B."/>
            <person name="Anantharaman K."/>
            <person name="Thomas B.C."/>
            <person name="Malmstrom R."/>
            <person name="Stieglmeier M."/>
            <person name="Klingl A."/>
            <person name="Woyke T."/>
            <person name="Ryan C.M."/>
            <person name="Banfield J.F."/>
        </authorList>
    </citation>
    <scope>NUCLEOTIDE SEQUENCE [LARGE SCALE GENOMIC DNA]</scope>
    <source>
        <strain evidence="10">CG23_combo_of_CG06-09_8_20_14_all_36_12</strain>
    </source>
</reference>
<evidence type="ECO:0000256" key="8">
    <source>
        <dbReference type="SAM" id="MobiDB-lite"/>
    </source>
</evidence>
<dbReference type="GO" id="GO:0003723">
    <property type="term" value="F:RNA binding"/>
    <property type="evidence" value="ECO:0007669"/>
    <property type="project" value="InterPro"/>
</dbReference>
<dbReference type="InterPro" id="IPR013810">
    <property type="entry name" value="Ribosomal_uS5_N"/>
</dbReference>
<evidence type="ECO:0000256" key="4">
    <source>
        <dbReference type="ARBA" id="ARBA00035255"/>
    </source>
</evidence>
<keyword evidence="2 6" id="KW-0689">Ribosomal protein</keyword>
<dbReference type="FunFam" id="3.30.230.10:FF:000002">
    <property type="entry name" value="30S ribosomal protein S5"/>
    <property type="match status" value="1"/>
</dbReference>
<evidence type="ECO:0000256" key="2">
    <source>
        <dbReference type="ARBA" id="ARBA00022980"/>
    </source>
</evidence>
<dbReference type="Proteomes" id="UP000228681">
    <property type="component" value="Unassembled WGS sequence"/>
</dbReference>
<keyword evidence="3 6" id="KW-0687">Ribonucleoprotein</keyword>
<dbReference type="Pfam" id="PF00333">
    <property type="entry name" value="Ribosomal_S5"/>
    <property type="match status" value="1"/>
</dbReference>
<evidence type="ECO:0000256" key="5">
    <source>
        <dbReference type="ARBA" id="ARBA00035519"/>
    </source>
</evidence>
<protein>
    <recommendedName>
        <fullName evidence="4">Small ribosomal subunit protein uS5</fullName>
    </recommendedName>
    <alternativeName>
        <fullName evidence="5">30S ribosomal protein S5</fullName>
    </alternativeName>
</protein>
<accession>A0A2G9Z0S9</accession>
<dbReference type="SUPFAM" id="SSF54211">
    <property type="entry name" value="Ribosomal protein S5 domain 2-like"/>
    <property type="match status" value="1"/>
</dbReference>
<dbReference type="InterPro" id="IPR020568">
    <property type="entry name" value="Ribosomal_Su5_D2-typ_SF"/>
</dbReference>
<dbReference type="InterPro" id="IPR018192">
    <property type="entry name" value="Ribosomal_uS5_N_CS"/>
</dbReference>
<dbReference type="InterPro" id="IPR000851">
    <property type="entry name" value="Ribosomal_uS5"/>
</dbReference>
<organism evidence="10 11">
    <name type="scientific">Candidatus Nealsonbacteria bacterium CG23_combo_of_CG06-09_8_20_14_all_36_12</name>
    <dbReference type="NCBI Taxonomy" id="1974718"/>
    <lineage>
        <taxon>Bacteria</taxon>
        <taxon>Candidatus Nealsoniibacteriota</taxon>
    </lineage>
</organism>
<proteinExistence type="inferred from homology"/>
<dbReference type="GO" id="GO:1990904">
    <property type="term" value="C:ribonucleoprotein complex"/>
    <property type="evidence" value="ECO:0007669"/>
    <property type="project" value="UniProtKB-UniRule"/>
</dbReference>
<evidence type="ECO:0000256" key="3">
    <source>
        <dbReference type="ARBA" id="ARBA00023274"/>
    </source>
</evidence>
<sequence>MITQKKTPIKEPEKKPSFAKATEGKEEFESKLLDLARIAHMKAGGRRFRFRAVMVVGNKSGKIGIGVTKGQDVAQAVEKATRLAKKNVIEVPITEETISHETYAKFGAAEVLLRPQRKGRGVVAGGTVRIICNLAGIKNISSKILGRTRNKLNNAQATILALSKLKLK</sequence>
<dbReference type="InterPro" id="IPR014721">
    <property type="entry name" value="Ribsml_uS5_D2-typ_fold_subgr"/>
</dbReference>
<evidence type="ECO:0000313" key="10">
    <source>
        <dbReference type="EMBL" id="PIP25106.1"/>
    </source>
</evidence>
<dbReference type="Pfam" id="PF03719">
    <property type="entry name" value="Ribosomal_S5_C"/>
    <property type="match status" value="1"/>
</dbReference>
<dbReference type="AlphaFoldDB" id="A0A2G9Z0S9"/>
<dbReference type="SUPFAM" id="SSF54768">
    <property type="entry name" value="dsRNA-binding domain-like"/>
    <property type="match status" value="1"/>
</dbReference>
<name>A0A2G9Z0S9_9BACT</name>
<dbReference type="PANTHER" id="PTHR48277:SF1">
    <property type="entry name" value="MITOCHONDRIAL RIBOSOMAL PROTEIN S5"/>
    <property type="match status" value="1"/>
</dbReference>
<dbReference type="PANTHER" id="PTHR48277">
    <property type="entry name" value="MITOCHONDRIAL RIBOSOMAL PROTEIN S5"/>
    <property type="match status" value="1"/>
</dbReference>
<comment type="caution">
    <text evidence="10">The sequence shown here is derived from an EMBL/GenBank/DDBJ whole genome shotgun (WGS) entry which is preliminary data.</text>
</comment>
<feature type="domain" description="S5 DRBM" evidence="9">
    <location>
        <begin position="28"/>
        <end position="91"/>
    </location>
</feature>
<comment type="similarity">
    <text evidence="1 7">Belongs to the universal ribosomal protein uS5 family.</text>
</comment>
<gene>
    <name evidence="10" type="ORF">COX34_00640</name>
</gene>
<dbReference type="PROSITE" id="PS00585">
    <property type="entry name" value="RIBOSOMAL_S5"/>
    <property type="match status" value="1"/>
</dbReference>
<evidence type="ECO:0000259" key="9">
    <source>
        <dbReference type="PROSITE" id="PS50881"/>
    </source>
</evidence>
<evidence type="ECO:0000313" key="11">
    <source>
        <dbReference type="Proteomes" id="UP000228681"/>
    </source>
</evidence>
<dbReference type="GO" id="GO:0003735">
    <property type="term" value="F:structural constituent of ribosome"/>
    <property type="evidence" value="ECO:0007669"/>
    <property type="project" value="UniProtKB-UniRule"/>
</dbReference>
<dbReference type="EMBL" id="PCRS01000008">
    <property type="protein sequence ID" value="PIP25106.1"/>
    <property type="molecule type" value="Genomic_DNA"/>
</dbReference>
<evidence type="ECO:0000256" key="7">
    <source>
        <dbReference type="RuleBase" id="RU003823"/>
    </source>
</evidence>
<dbReference type="PROSITE" id="PS50881">
    <property type="entry name" value="S5_DSRBD"/>
    <property type="match status" value="1"/>
</dbReference>
<dbReference type="Gene3D" id="3.30.230.10">
    <property type="match status" value="1"/>
</dbReference>
<dbReference type="GO" id="GO:0005840">
    <property type="term" value="C:ribosome"/>
    <property type="evidence" value="ECO:0007669"/>
    <property type="project" value="UniProtKB-KW"/>
</dbReference>
<dbReference type="Gene3D" id="3.30.160.20">
    <property type="match status" value="1"/>
</dbReference>
<feature type="compositionally biased region" description="Basic and acidic residues" evidence="8">
    <location>
        <begin position="8"/>
        <end position="22"/>
    </location>
</feature>
<feature type="region of interest" description="Disordered" evidence="8">
    <location>
        <begin position="1"/>
        <end position="22"/>
    </location>
</feature>